<comment type="subcellular location">
    <subcellularLocation>
        <location evidence="2">Cell membrane</location>
        <topology evidence="2">Multi-pass membrane protein</topology>
    </subcellularLocation>
</comment>
<reference evidence="14 15" key="1">
    <citation type="submission" date="2015-09" db="EMBL/GenBank/DDBJ databases">
        <authorList>
            <consortium name="Pathogen Informatics"/>
        </authorList>
    </citation>
    <scope>NUCLEOTIDE SEQUENCE [LARGE SCALE GENOMIC DNA]</scope>
    <source>
        <strain evidence="14 15">2789STDY5834966</strain>
    </source>
</reference>
<dbReference type="EMBL" id="CYYC01000035">
    <property type="protein sequence ID" value="CUN13772.1"/>
    <property type="molecule type" value="Genomic_DNA"/>
</dbReference>
<feature type="transmembrane region" description="Helical" evidence="13">
    <location>
        <begin position="360"/>
        <end position="378"/>
    </location>
</feature>
<keyword evidence="10" id="KW-0406">Ion transport</keyword>
<evidence type="ECO:0000256" key="6">
    <source>
        <dbReference type="ARBA" id="ARBA00022449"/>
    </source>
</evidence>
<evidence type="ECO:0000256" key="10">
    <source>
        <dbReference type="ARBA" id="ARBA00023065"/>
    </source>
</evidence>
<evidence type="ECO:0000313" key="14">
    <source>
        <dbReference type="EMBL" id="CUN13772.1"/>
    </source>
</evidence>
<feature type="transmembrane region" description="Helical" evidence="13">
    <location>
        <begin position="171"/>
        <end position="190"/>
    </location>
</feature>
<evidence type="ECO:0000256" key="2">
    <source>
        <dbReference type="ARBA" id="ARBA00004651"/>
    </source>
</evidence>
<dbReference type="Proteomes" id="UP000095390">
    <property type="component" value="Unassembled WGS sequence"/>
</dbReference>
<feature type="transmembrane region" description="Helical" evidence="13">
    <location>
        <begin position="320"/>
        <end position="340"/>
    </location>
</feature>
<evidence type="ECO:0000256" key="3">
    <source>
        <dbReference type="ARBA" id="ARBA00010199"/>
    </source>
</evidence>
<feature type="transmembrane region" description="Helical" evidence="13">
    <location>
        <begin position="138"/>
        <end position="159"/>
    </location>
</feature>
<dbReference type="GO" id="GO:0015297">
    <property type="term" value="F:antiporter activity"/>
    <property type="evidence" value="ECO:0007669"/>
    <property type="project" value="UniProtKB-KW"/>
</dbReference>
<dbReference type="GO" id="GO:0005886">
    <property type="term" value="C:plasma membrane"/>
    <property type="evidence" value="ECO:0007669"/>
    <property type="project" value="UniProtKB-SubCell"/>
</dbReference>
<dbReference type="CDD" id="cd13137">
    <property type="entry name" value="MATE_NorM_like"/>
    <property type="match status" value="1"/>
</dbReference>
<evidence type="ECO:0000256" key="11">
    <source>
        <dbReference type="ARBA" id="ARBA00023136"/>
    </source>
</evidence>
<dbReference type="GO" id="GO:0042910">
    <property type="term" value="F:xenobiotic transmembrane transporter activity"/>
    <property type="evidence" value="ECO:0007669"/>
    <property type="project" value="InterPro"/>
</dbReference>
<evidence type="ECO:0000256" key="13">
    <source>
        <dbReference type="SAM" id="Phobius"/>
    </source>
</evidence>
<evidence type="ECO:0000256" key="8">
    <source>
        <dbReference type="ARBA" id="ARBA00022692"/>
    </source>
</evidence>
<evidence type="ECO:0000313" key="15">
    <source>
        <dbReference type="Proteomes" id="UP000095390"/>
    </source>
</evidence>
<dbReference type="InterPro" id="IPR048279">
    <property type="entry name" value="MdtK-like"/>
</dbReference>
<keyword evidence="9 13" id="KW-1133">Transmembrane helix</keyword>
<dbReference type="InterPro" id="IPR050222">
    <property type="entry name" value="MATE_MdtK"/>
</dbReference>
<evidence type="ECO:0000256" key="7">
    <source>
        <dbReference type="ARBA" id="ARBA00022475"/>
    </source>
</evidence>
<keyword evidence="5" id="KW-0813">Transport</keyword>
<comment type="function">
    <text evidence="1">Multidrug efflux pump.</text>
</comment>
<keyword evidence="8 13" id="KW-0812">Transmembrane</keyword>
<dbReference type="PANTHER" id="PTHR43298:SF2">
    <property type="entry name" value="FMN_FAD EXPORTER YEEO-RELATED"/>
    <property type="match status" value="1"/>
</dbReference>
<keyword evidence="7" id="KW-1003">Cell membrane</keyword>
<feature type="transmembrane region" description="Helical" evidence="13">
    <location>
        <begin position="196"/>
        <end position="217"/>
    </location>
</feature>
<name>A0A173UFI4_9FIRM</name>
<feature type="transmembrane region" description="Helical" evidence="13">
    <location>
        <begin position="97"/>
        <end position="118"/>
    </location>
</feature>
<dbReference type="GO" id="GO:0006811">
    <property type="term" value="P:monoatomic ion transport"/>
    <property type="evidence" value="ECO:0007669"/>
    <property type="project" value="UniProtKB-KW"/>
</dbReference>
<organism evidence="14 15">
    <name type="scientific">Anaerobutyricum hallii</name>
    <dbReference type="NCBI Taxonomy" id="39488"/>
    <lineage>
        <taxon>Bacteria</taxon>
        <taxon>Bacillati</taxon>
        <taxon>Bacillota</taxon>
        <taxon>Clostridia</taxon>
        <taxon>Lachnospirales</taxon>
        <taxon>Lachnospiraceae</taxon>
        <taxon>Anaerobutyricum</taxon>
    </lineage>
</organism>
<feature type="transmembrane region" description="Helical" evidence="13">
    <location>
        <begin position="20"/>
        <end position="42"/>
    </location>
</feature>
<accession>A0A173UFI4</accession>
<dbReference type="InterPro" id="IPR002528">
    <property type="entry name" value="MATE_fam"/>
</dbReference>
<keyword evidence="6" id="KW-0050">Antiport</keyword>
<dbReference type="NCBIfam" id="TIGR00797">
    <property type="entry name" value="matE"/>
    <property type="match status" value="1"/>
</dbReference>
<keyword evidence="11 13" id="KW-0472">Membrane</keyword>
<feature type="transmembrane region" description="Helical" evidence="13">
    <location>
        <begin position="62"/>
        <end position="85"/>
    </location>
</feature>
<evidence type="ECO:0000256" key="4">
    <source>
        <dbReference type="ARBA" id="ARBA00020268"/>
    </source>
</evidence>
<evidence type="ECO:0000256" key="5">
    <source>
        <dbReference type="ARBA" id="ARBA00022448"/>
    </source>
</evidence>
<feature type="transmembrane region" description="Helical" evidence="13">
    <location>
        <begin position="390"/>
        <end position="411"/>
    </location>
</feature>
<dbReference type="Pfam" id="PF01554">
    <property type="entry name" value="MatE"/>
    <property type="match status" value="2"/>
</dbReference>
<comment type="similarity">
    <text evidence="3">Belongs to the multi antimicrobial extrusion (MATE) (TC 2.A.66.1) family.</text>
</comment>
<gene>
    <name evidence="14" type="primary">mepA_15</name>
    <name evidence="14" type="ORF">ERS852578_02425</name>
</gene>
<evidence type="ECO:0000256" key="12">
    <source>
        <dbReference type="ARBA" id="ARBA00031636"/>
    </source>
</evidence>
<sequence>MESENNDLKRIFSGKDLAKLIFPLVIELMLTLLVGMIDSVMVSSAGEAAVSGVSLVDTVFQLLIYIFSAFGTGGAVVAGQYLGAGQKNNAKETAQQLVWFSAFSSIVIMILIYLIRGFLLGHVYGAITQEVHWNANRYLMIVGLSIPALSVYESGAAIFRTMGNSKITMMLSAIMNVVNICGNALLIYVFKMGTAGAATATVVARYTAAVIMILLLLRTNHPLYLQRTLKYIPDGNKIKRILQIGVPNGIENGLFQVGKIILAGLFTHFGTSAITANAVCLTISGIQVIPESAISLAATTVIARCVGAGDEKQVRFYNRLLLGISYVSMIVFCGVFWFGFPAILPLYHLSEQTAVLATKMILVHTLGAIGIWPLTFVLPSFMRAAGDVRFAMITSVASMFVFRLGAAYLFALTFGMGALGIWCAMLCDWGFRAIVFSLRWISGGWKNKSII</sequence>
<dbReference type="AlphaFoldDB" id="A0A173UFI4"/>
<dbReference type="PIRSF" id="PIRSF006603">
    <property type="entry name" value="DinF"/>
    <property type="match status" value="1"/>
</dbReference>
<evidence type="ECO:0000256" key="1">
    <source>
        <dbReference type="ARBA" id="ARBA00003408"/>
    </source>
</evidence>
<protein>
    <recommendedName>
        <fullName evidence="4">Probable multidrug resistance protein NorM</fullName>
    </recommendedName>
    <alternativeName>
        <fullName evidence="12">Multidrug-efflux transporter</fullName>
    </alternativeName>
</protein>
<dbReference type="PANTHER" id="PTHR43298">
    <property type="entry name" value="MULTIDRUG RESISTANCE PROTEIN NORM-RELATED"/>
    <property type="match status" value="1"/>
</dbReference>
<evidence type="ECO:0000256" key="9">
    <source>
        <dbReference type="ARBA" id="ARBA00022989"/>
    </source>
</evidence>
<proteinExistence type="inferred from homology"/>
<dbReference type="RefSeq" id="WP_055183190.1">
    <property type="nucleotide sequence ID" value="NZ_CYYC01000035.1"/>
</dbReference>
<dbReference type="OrthoDB" id="62420at2"/>